<accession>A0A8E3U7Q9</accession>
<dbReference type="AlphaFoldDB" id="A0A8E3U7Q9"/>
<dbReference type="Pfam" id="PF14355">
    <property type="entry name" value="Abi_C"/>
    <property type="match status" value="1"/>
</dbReference>
<comment type="caution">
    <text evidence="2">The sequence shown here is derived from an EMBL/GenBank/DDBJ whole genome shotgun (WGS) entry which is preliminary data.</text>
</comment>
<evidence type="ECO:0000259" key="1">
    <source>
        <dbReference type="Pfam" id="PF14355"/>
    </source>
</evidence>
<dbReference type="Proteomes" id="UP000634179">
    <property type="component" value="Unassembled WGS sequence"/>
</dbReference>
<sequence length="270" mass="30473">MSSLSPREKRKLEDLFGMSSGYVLDFSNNSFARFFEEEVNRDIYGGAYSGNGSSKANHLRSFWTREDDSLVGRVIHGLLEHCRDTGHSALERQALFRDCEAIAARLAQAKPVEDIEAIDGDTEDFQKVAKAARECFERNEPEQGLDRLHTFLVKFLRKLCEEHGIPRDRSVPLGGLMGAYVKRVKEEGLLTSQMAEHILKGATTIFGQYDYVRNNHTMAHDNPVLAYDEALLIASNVASTVRFIKACEEKWKLARQQEEAAAAEDLEIPF</sequence>
<gene>
    <name evidence="2" type="ORF">I5V89_12820</name>
</gene>
<protein>
    <submittedName>
        <fullName evidence="2">Abortive infection family protein</fullName>
    </submittedName>
</protein>
<evidence type="ECO:0000313" key="2">
    <source>
        <dbReference type="EMBL" id="MBH1790754.1"/>
    </source>
</evidence>
<dbReference type="EMBL" id="JADUOV010000008">
    <property type="protein sequence ID" value="MBH1790754.1"/>
    <property type="molecule type" value="Genomic_DNA"/>
</dbReference>
<name>A0A8E3U7Q9_STEMA</name>
<organism evidence="2 3">
    <name type="scientific">Stenotrophomonas maltophilia</name>
    <name type="common">Pseudomonas maltophilia</name>
    <name type="synonym">Xanthomonas maltophilia</name>
    <dbReference type="NCBI Taxonomy" id="40324"/>
    <lineage>
        <taxon>Bacteria</taxon>
        <taxon>Pseudomonadati</taxon>
        <taxon>Pseudomonadota</taxon>
        <taxon>Gammaproteobacteria</taxon>
        <taxon>Lysobacterales</taxon>
        <taxon>Lysobacteraceae</taxon>
        <taxon>Stenotrophomonas</taxon>
        <taxon>Stenotrophomonas maltophilia group</taxon>
    </lineage>
</organism>
<proteinExistence type="predicted"/>
<dbReference type="InterPro" id="IPR026001">
    <property type="entry name" value="Abi-like_C"/>
</dbReference>
<evidence type="ECO:0000313" key="3">
    <source>
        <dbReference type="Proteomes" id="UP000634179"/>
    </source>
</evidence>
<reference evidence="2" key="1">
    <citation type="submission" date="2020-11" db="EMBL/GenBank/DDBJ databases">
        <title>Enhanced detection system for hospital associated transmission using whole genome sequencing surveillance.</title>
        <authorList>
            <person name="Harrison L.H."/>
            <person name="Van Tyne D."/>
            <person name="Marsh J.W."/>
            <person name="Griffith M.P."/>
            <person name="Snyder D.J."/>
            <person name="Cooper V.S."/>
            <person name="Mustapha M."/>
        </authorList>
    </citation>
    <scope>NUCLEOTIDE SEQUENCE</scope>
    <source>
        <strain evidence="2">STEN00053</strain>
    </source>
</reference>
<dbReference type="RefSeq" id="WP_006375711.1">
    <property type="nucleotide sequence ID" value="NZ_CP040432.1"/>
</dbReference>
<feature type="domain" description="Abortive infection protein-like C-terminal" evidence="1">
    <location>
        <begin position="186"/>
        <end position="244"/>
    </location>
</feature>